<sequence>MAAGPRGCPPSCLSKIVACHFTRGRRVSVSYTLYTTQAIARETKMASLNLAWASPPQFIDYTLFASTLEGNIQSTDFKSTFVKTKDRDRELTTVQTFLQLICLYIKCL</sequence>
<organism evidence="1 2">
    <name type="scientific">Leptosia nina</name>
    <dbReference type="NCBI Taxonomy" id="320188"/>
    <lineage>
        <taxon>Eukaryota</taxon>
        <taxon>Metazoa</taxon>
        <taxon>Ecdysozoa</taxon>
        <taxon>Arthropoda</taxon>
        <taxon>Hexapoda</taxon>
        <taxon>Insecta</taxon>
        <taxon>Pterygota</taxon>
        <taxon>Neoptera</taxon>
        <taxon>Endopterygota</taxon>
        <taxon>Lepidoptera</taxon>
        <taxon>Glossata</taxon>
        <taxon>Ditrysia</taxon>
        <taxon>Papilionoidea</taxon>
        <taxon>Pieridae</taxon>
        <taxon>Pierinae</taxon>
        <taxon>Leptosia</taxon>
    </lineage>
</organism>
<name>A0AAV1JYD4_9NEOP</name>
<proteinExistence type="predicted"/>
<evidence type="ECO:0000313" key="1">
    <source>
        <dbReference type="EMBL" id="CAK1554294.1"/>
    </source>
</evidence>
<dbReference type="AlphaFoldDB" id="A0AAV1JYD4"/>
<dbReference type="EMBL" id="CAVLEF010000277">
    <property type="protein sequence ID" value="CAK1554294.1"/>
    <property type="molecule type" value="Genomic_DNA"/>
</dbReference>
<accession>A0AAV1JYD4</accession>
<protein>
    <submittedName>
        <fullName evidence="1">Uncharacterized protein</fullName>
    </submittedName>
</protein>
<reference evidence="1 2" key="1">
    <citation type="submission" date="2023-11" db="EMBL/GenBank/DDBJ databases">
        <authorList>
            <person name="Okamura Y."/>
        </authorList>
    </citation>
    <scope>NUCLEOTIDE SEQUENCE [LARGE SCALE GENOMIC DNA]</scope>
</reference>
<keyword evidence="2" id="KW-1185">Reference proteome</keyword>
<evidence type="ECO:0000313" key="2">
    <source>
        <dbReference type="Proteomes" id="UP001497472"/>
    </source>
</evidence>
<dbReference type="Proteomes" id="UP001497472">
    <property type="component" value="Unassembled WGS sequence"/>
</dbReference>
<gene>
    <name evidence="1" type="ORF">LNINA_LOCUS13217</name>
</gene>
<comment type="caution">
    <text evidence="1">The sequence shown here is derived from an EMBL/GenBank/DDBJ whole genome shotgun (WGS) entry which is preliminary data.</text>
</comment>